<reference evidence="2" key="1">
    <citation type="submission" date="2018-06" db="EMBL/GenBank/DDBJ databases">
        <title>Complete genome sequences of Mycoplasma anatis, M. anseris and M. cloacale type strains.</title>
        <authorList>
            <person name="Grozner D."/>
            <person name="Forro B."/>
            <person name="Sulyok K.M."/>
            <person name="Marton S."/>
            <person name="Kreizinger Z."/>
            <person name="Banyai K."/>
            <person name="Gyuranecz M."/>
        </authorList>
    </citation>
    <scope>NUCLEOTIDE SEQUENCE [LARGE SCALE GENOMIC DNA]</scope>
    <source>
        <strain evidence="2">NCTC 10199</strain>
    </source>
</reference>
<dbReference type="KEGG" id="mclo:DK849_00630"/>
<dbReference type="AlphaFoldDB" id="A0A2Z4LLF1"/>
<accession>A0A2Z4LLF1</accession>
<proteinExistence type="predicted"/>
<evidence type="ECO:0000313" key="2">
    <source>
        <dbReference type="Proteomes" id="UP000249865"/>
    </source>
</evidence>
<dbReference type="OrthoDB" id="401375at2"/>
<dbReference type="EMBL" id="CP030103">
    <property type="protein sequence ID" value="AWX42591.1"/>
    <property type="molecule type" value="Genomic_DNA"/>
</dbReference>
<protein>
    <submittedName>
        <fullName evidence="1">Uncharacterized protein</fullName>
    </submittedName>
</protein>
<keyword evidence="2" id="KW-1185">Reference proteome</keyword>
<dbReference type="Proteomes" id="UP000249865">
    <property type="component" value="Chromosome"/>
</dbReference>
<evidence type="ECO:0000313" key="1">
    <source>
        <dbReference type="EMBL" id="AWX42591.1"/>
    </source>
</evidence>
<gene>
    <name evidence="1" type="ORF">DK849_00630</name>
</gene>
<sequence>MKERLSFREYWRNSWNKFSLIYLFVSLIVYTSLIFIIRYVANKSYVDSITIVAILMISINLVILFIRLGFGKGLSKTFGDAIKHHKINKSVKKELSNNKDNKSYDEIYVETKRKYELEESMKNKKKLYQPKMTNLVFLTYIALGVIMIISLIPSFIK</sequence>
<organism evidence="1 2">
    <name type="scientific">Metamycoplasma cloacale</name>
    <dbReference type="NCBI Taxonomy" id="92401"/>
    <lineage>
        <taxon>Bacteria</taxon>
        <taxon>Bacillati</taxon>
        <taxon>Mycoplasmatota</taxon>
        <taxon>Mycoplasmoidales</taxon>
        <taxon>Metamycoplasmataceae</taxon>
        <taxon>Metamycoplasma</taxon>
    </lineage>
</organism>
<name>A0A2Z4LLF1_9BACT</name>
<dbReference type="RefSeq" id="WP_029329989.1">
    <property type="nucleotide sequence ID" value="NZ_CP030103.1"/>
</dbReference>